<dbReference type="Proteomes" id="UP001054945">
    <property type="component" value="Unassembled WGS sequence"/>
</dbReference>
<organism evidence="1 2">
    <name type="scientific">Caerostris extrusa</name>
    <name type="common">Bark spider</name>
    <name type="synonym">Caerostris bankana</name>
    <dbReference type="NCBI Taxonomy" id="172846"/>
    <lineage>
        <taxon>Eukaryota</taxon>
        <taxon>Metazoa</taxon>
        <taxon>Ecdysozoa</taxon>
        <taxon>Arthropoda</taxon>
        <taxon>Chelicerata</taxon>
        <taxon>Arachnida</taxon>
        <taxon>Araneae</taxon>
        <taxon>Araneomorphae</taxon>
        <taxon>Entelegynae</taxon>
        <taxon>Araneoidea</taxon>
        <taxon>Araneidae</taxon>
        <taxon>Caerostris</taxon>
    </lineage>
</organism>
<accession>A0AAV4SV43</accession>
<keyword evidence="2" id="KW-1185">Reference proteome</keyword>
<dbReference type="SUPFAM" id="SSF75399">
    <property type="entry name" value="Plakin repeat"/>
    <property type="match status" value="1"/>
</dbReference>
<name>A0AAV4SV43_CAEEX</name>
<gene>
    <name evidence="1" type="primary">Dst_1</name>
    <name evidence="1" type="ORF">CEXT_748051</name>
</gene>
<evidence type="ECO:0000313" key="1">
    <source>
        <dbReference type="EMBL" id="GIY37950.1"/>
    </source>
</evidence>
<reference evidence="1 2" key="1">
    <citation type="submission" date="2021-06" db="EMBL/GenBank/DDBJ databases">
        <title>Caerostris extrusa draft genome.</title>
        <authorList>
            <person name="Kono N."/>
            <person name="Arakawa K."/>
        </authorList>
    </citation>
    <scope>NUCLEOTIDE SEQUENCE [LARGE SCALE GENOMIC DNA]</scope>
</reference>
<dbReference type="AlphaFoldDB" id="A0AAV4SV43"/>
<sequence>MINPNDAVADGWIDSETAHKLNVISNKMSSEKNSLINKNTESDYKCDFMDSGKIPDFNKGIFVSIREALNNELVDKNTGKLLVPVGRALSLDEAYNQGLINEELNKVIHPESGAALTIEEGYIDVESKEYIRPHSNERISIQKAFDNFELLIIPVQPQREYFLLDDALNKMLICPKNLTFQHPVSEEKN</sequence>
<dbReference type="Gene3D" id="3.90.1290.10">
    <property type="entry name" value="Plakin repeat"/>
    <property type="match status" value="1"/>
</dbReference>
<protein>
    <submittedName>
        <fullName evidence="1">Dystonin</fullName>
    </submittedName>
</protein>
<dbReference type="InterPro" id="IPR035915">
    <property type="entry name" value="Plakin_repeat_sf"/>
</dbReference>
<proteinExistence type="predicted"/>
<comment type="caution">
    <text evidence="1">The sequence shown here is derived from an EMBL/GenBank/DDBJ whole genome shotgun (WGS) entry which is preliminary data.</text>
</comment>
<dbReference type="EMBL" id="BPLR01010242">
    <property type="protein sequence ID" value="GIY37950.1"/>
    <property type="molecule type" value="Genomic_DNA"/>
</dbReference>
<evidence type="ECO:0000313" key="2">
    <source>
        <dbReference type="Proteomes" id="UP001054945"/>
    </source>
</evidence>